<dbReference type="AlphaFoldDB" id="A0A1M6ZD18"/>
<dbReference type="Proteomes" id="UP000184260">
    <property type="component" value="Unassembled WGS sequence"/>
</dbReference>
<dbReference type="EMBL" id="FRBU01000005">
    <property type="protein sequence ID" value="SHL28391.1"/>
    <property type="molecule type" value="Genomic_DNA"/>
</dbReference>
<organism evidence="1 2">
    <name type="scientific">Flavobacterium xanthum</name>
    <dbReference type="NCBI Taxonomy" id="69322"/>
    <lineage>
        <taxon>Bacteria</taxon>
        <taxon>Pseudomonadati</taxon>
        <taxon>Bacteroidota</taxon>
        <taxon>Flavobacteriia</taxon>
        <taxon>Flavobacteriales</taxon>
        <taxon>Flavobacteriaceae</taxon>
        <taxon>Flavobacterium</taxon>
    </lineage>
</organism>
<name>A0A1M6ZD18_9FLAO</name>
<evidence type="ECO:0000313" key="2">
    <source>
        <dbReference type="Proteomes" id="UP000184260"/>
    </source>
</evidence>
<protein>
    <submittedName>
        <fullName evidence="1">Uncharacterized protein</fullName>
    </submittedName>
</protein>
<proteinExistence type="predicted"/>
<evidence type="ECO:0000313" key="1">
    <source>
        <dbReference type="EMBL" id="SHL28391.1"/>
    </source>
</evidence>
<reference evidence="2" key="1">
    <citation type="submission" date="2016-11" db="EMBL/GenBank/DDBJ databases">
        <authorList>
            <person name="Varghese N."/>
            <person name="Submissions S."/>
        </authorList>
    </citation>
    <scope>NUCLEOTIDE SEQUENCE [LARGE SCALE GENOMIC DNA]</scope>
    <source>
        <strain evidence="2">DSM 3661</strain>
    </source>
</reference>
<accession>A0A1M6ZD18</accession>
<gene>
    <name evidence="1" type="ORF">SAMN05443669_10053</name>
</gene>
<keyword evidence="2" id="KW-1185">Reference proteome</keyword>
<dbReference type="RefSeq" id="WP_073351813.1">
    <property type="nucleotide sequence ID" value="NZ_FRBU01000005.1"/>
</dbReference>
<sequence length="82" mass="9656">MDKSNEELIASIVVNEPNFNYIAKTGKINGSLLQDIRRILDEKEKPLRERKCYIQQKLDEATELLYEHGIKERPYRLDHRGA</sequence>